<dbReference type="Proteomes" id="UP000224629">
    <property type="component" value="Chromosome"/>
</dbReference>
<evidence type="ECO:0000256" key="3">
    <source>
        <dbReference type="ARBA" id="ARBA00013194"/>
    </source>
</evidence>
<dbReference type="InterPro" id="IPR008881">
    <property type="entry name" value="Trigger_fac_ribosome-bd_bac"/>
</dbReference>
<evidence type="ECO:0000256" key="1">
    <source>
        <dbReference type="ARBA" id="ARBA00000971"/>
    </source>
</evidence>
<evidence type="ECO:0000256" key="2">
    <source>
        <dbReference type="ARBA" id="ARBA00005464"/>
    </source>
</evidence>
<evidence type="ECO:0000313" key="16">
    <source>
        <dbReference type="EMBL" id="ATP59529.1"/>
    </source>
</evidence>
<dbReference type="InterPro" id="IPR037041">
    <property type="entry name" value="Trigger_fac_C_sf"/>
</dbReference>
<evidence type="ECO:0000256" key="8">
    <source>
        <dbReference type="ARBA" id="ARBA00023235"/>
    </source>
</evidence>
<dbReference type="InterPro" id="IPR005215">
    <property type="entry name" value="Trig_fac"/>
</dbReference>
<keyword evidence="8 11" id="KW-0413">Isomerase</keyword>
<evidence type="ECO:0000256" key="4">
    <source>
        <dbReference type="ARBA" id="ARBA00016902"/>
    </source>
</evidence>
<dbReference type="Pfam" id="PF00254">
    <property type="entry name" value="FKBP_C"/>
    <property type="match status" value="1"/>
</dbReference>
<evidence type="ECO:0000256" key="14">
    <source>
        <dbReference type="SAM" id="MobiDB-lite"/>
    </source>
</evidence>
<dbReference type="InterPro" id="IPR008880">
    <property type="entry name" value="Trigger_fac_C"/>
</dbReference>
<dbReference type="InterPro" id="IPR036611">
    <property type="entry name" value="Trigger_fac_ribosome-bd_sf"/>
</dbReference>
<evidence type="ECO:0000256" key="7">
    <source>
        <dbReference type="ARBA" id="ARBA00023186"/>
    </source>
</evidence>
<dbReference type="InterPro" id="IPR027304">
    <property type="entry name" value="Trigger_fact/SurA_dom_sf"/>
</dbReference>
<protein>
    <recommendedName>
        <fullName evidence="4 11">Trigger factor</fullName>
        <shortName evidence="11">TF</shortName>
        <ecNumber evidence="3 11">5.2.1.8</ecNumber>
    </recommendedName>
    <alternativeName>
        <fullName evidence="10 11">PPIase</fullName>
    </alternativeName>
</protein>
<keyword evidence="7 11" id="KW-0143">Chaperone</keyword>
<dbReference type="NCBIfam" id="TIGR00115">
    <property type="entry name" value="tig"/>
    <property type="match status" value="1"/>
</dbReference>
<dbReference type="EMBL" id="CP024161">
    <property type="protein sequence ID" value="ATP59529.1"/>
    <property type="molecule type" value="Genomic_DNA"/>
</dbReference>
<evidence type="ECO:0000256" key="6">
    <source>
        <dbReference type="ARBA" id="ARBA00023110"/>
    </source>
</evidence>
<comment type="catalytic activity">
    <reaction evidence="1 11 12">
        <text>[protein]-peptidylproline (omega=180) = [protein]-peptidylproline (omega=0)</text>
        <dbReference type="Rhea" id="RHEA:16237"/>
        <dbReference type="Rhea" id="RHEA-COMP:10747"/>
        <dbReference type="Rhea" id="RHEA-COMP:10748"/>
        <dbReference type="ChEBI" id="CHEBI:83833"/>
        <dbReference type="ChEBI" id="CHEBI:83834"/>
        <dbReference type="EC" id="5.2.1.8"/>
    </reaction>
</comment>
<evidence type="ECO:0000313" key="17">
    <source>
        <dbReference type="Proteomes" id="UP000224629"/>
    </source>
</evidence>
<dbReference type="Pfam" id="PF05697">
    <property type="entry name" value="Trigger_N"/>
    <property type="match status" value="1"/>
</dbReference>
<dbReference type="EC" id="5.2.1.8" evidence="3 11"/>
<evidence type="ECO:0000256" key="12">
    <source>
        <dbReference type="PROSITE-ProRule" id="PRU00277"/>
    </source>
</evidence>
<keyword evidence="17" id="KW-1185">Reference proteome</keyword>
<keyword evidence="5 11" id="KW-0132">Cell division</keyword>
<evidence type="ECO:0000256" key="10">
    <source>
        <dbReference type="ARBA" id="ARBA00029986"/>
    </source>
</evidence>
<reference evidence="16" key="1">
    <citation type="submission" date="2017-10" db="EMBL/GenBank/DDBJ databases">
        <title>Genome-wide analysis of the first isolated strain mycoplasma dispar GS01.</title>
        <authorList>
            <person name="Hao H."/>
            <person name="Chen S."/>
            <person name="Zhao P."/>
            <person name="Chu Y."/>
            <person name="Liu Y."/>
        </authorList>
    </citation>
    <scope>NUCLEOTIDE SEQUENCE [LARGE SCALE GENOMIC DNA]</scope>
    <source>
        <strain evidence="16">GS01</strain>
    </source>
</reference>
<feature type="domain" description="PPIase FKBP-type" evidence="15">
    <location>
        <begin position="163"/>
        <end position="223"/>
    </location>
</feature>
<comment type="function">
    <text evidence="11">Involved in protein export. Acts as a chaperone by maintaining the newly synthesized protein in an open conformation. Functions as a peptidyl-prolyl cis-trans isomerase.</text>
</comment>
<dbReference type="InterPro" id="IPR046357">
    <property type="entry name" value="PPIase_dom_sf"/>
</dbReference>
<feature type="region of interest" description="Disordered" evidence="14">
    <location>
        <begin position="425"/>
        <end position="474"/>
    </location>
</feature>
<keyword evidence="9 11" id="KW-0131">Cell cycle</keyword>
<dbReference type="HAMAP" id="MF_00303">
    <property type="entry name" value="Trigger_factor_Tig"/>
    <property type="match status" value="1"/>
</dbReference>
<dbReference type="Gene3D" id="1.10.3120.10">
    <property type="entry name" value="Trigger factor, C-terminal domain"/>
    <property type="match status" value="1"/>
</dbReference>
<gene>
    <name evidence="11" type="primary">tig</name>
    <name evidence="16" type="ORF">CSW10_00995</name>
</gene>
<feature type="compositionally biased region" description="Basic and acidic residues" evidence="14">
    <location>
        <begin position="425"/>
        <end position="456"/>
    </location>
</feature>
<dbReference type="PROSITE" id="PS50059">
    <property type="entry name" value="FKBP_PPIASE"/>
    <property type="match status" value="1"/>
</dbReference>
<evidence type="ECO:0000259" key="15">
    <source>
        <dbReference type="PROSITE" id="PS50059"/>
    </source>
</evidence>
<name>A0ABN5DR84_9BACT</name>
<evidence type="ECO:0000256" key="9">
    <source>
        <dbReference type="ARBA" id="ARBA00023306"/>
    </source>
</evidence>
<comment type="similarity">
    <text evidence="2 11 13">Belongs to the FKBP-type PPIase family. Tig subfamily.</text>
</comment>
<organism evidence="16 17">
    <name type="scientific">Mesomycoplasma dispar</name>
    <dbReference type="NCBI Taxonomy" id="86660"/>
    <lineage>
        <taxon>Bacteria</taxon>
        <taxon>Bacillati</taxon>
        <taxon>Mycoplasmatota</taxon>
        <taxon>Mycoplasmoidales</taxon>
        <taxon>Metamycoplasmataceae</taxon>
        <taxon>Mesomycoplasma</taxon>
    </lineage>
</organism>
<evidence type="ECO:0000256" key="11">
    <source>
        <dbReference type="HAMAP-Rule" id="MF_00303"/>
    </source>
</evidence>
<dbReference type="SUPFAM" id="SSF54534">
    <property type="entry name" value="FKBP-like"/>
    <property type="match status" value="1"/>
</dbReference>
<keyword evidence="6 11" id="KW-0697">Rotamase</keyword>
<dbReference type="Gene3D" id="3.30.70.1050">
    <property type="entry name" value="Trigger factor ribosome-binding domain"/>
    <property type="match status" value="1"/>
</dbReference>
<keyword evidence="11" id="KW-0963">Cytoplasm</keyword>
<dbReference type="InterPro" id="IPR001179">
    <property type="entry name" value="PPIase_FKBP_dom"/>
</dbReference>
<dbReference type="Gene3D" id="3.10.50.40">
    <property type="match status" value="1"/>
</dbReference>
<dbReference type="SUPFAM" id="SSF109998">
    <property type="entry name" value="Triger factor/SurA peptide-binding domain-like"/>
    <property type="match status" value="1"/>
</dbReference>
<evidence type="ECO:0000256" key="5">
    <source>
        <dbReference type="ARBA" id="ARBA00022618"/>
    </source>
</evidence>
<comment type="domain">
    <text evidence="11">Consists of 3 domains; the N-terminus binds the ribosome, the middle domain has PPIase activity, while the C-terminus has intrinsic chaperone activity on its own.</text>
</comment>
<accession>A0ABN5DR84</accession>
<sequence length="474" mass="54730">MITREFLPKSAELKIKLTADPEKWNSFYEKAEKKQAEKVSLRGFRKGKVPLEKARPLLNPEAIFELALRMYLPELEKQAFSNVIDSDNVIESPIFNIVNMDRNNLEIEFLYPVYPEIKLANYQNLKTKYYVKEATAEDIEAQKQKLLESKGKFVSVERPVKMGDVINFDFKGFIDEQPFEGGEAEDFELRIGSNSFINGFEEQLIGLEIKKEADINVTFPADYHVPAYANKHARFHIKINKIKENQPAKLTNEFVASLKIKDVETISQLELYLSDLTKRENIERARVEFQKNALAEIVEQVEIPLASKLIFAEVNRLRETFHSTLTQQGFTLEEYCRITKFSEEDISKQLETEAKKLLKNSFVFAEIAKLEGLVPTQQDYDDQIEKLSKFTGKSVEELKETIPHSEIQINITNKKVVDRLIELNTEGKEPVSRGETKEEKVEENKEESDKIGKKSTETIVEEGETNQKEEKLNE</sequence>
<evidence type="ECO:0000256" key="13">
    <source>
        <dbReference type="RuleBase" id="RU003914"/>
    </source>
</evidence>
<proteinExistence type="inferred from homology"/>
<dbReference type="RefSeq" id="WP_099451825.1">
    <property type="nucleotide sequence ID" value="NZ_CP024161.1"/>
</dbReference>
<feature type="compositionally biased region" description="Basic and acidic residues" evidence="14">
    <location>
        <begin position="465"/>
        <end position="474"/>
    </location>
</feature>
<dbReference type="Pfam" id="PF05698">
    <property type="entry name" value="Trigger_C"/>
    <property type="match status" value="1"/>
</dbReference>
<dbReference type="SUPFAM" id="SSF102735">
    <property type="entry name" value="Trigger factor ribosome-binding domain"/>
    <property type="match status" value="1"/>
</dbReference>
<dbReference type="PIRSF" id="PIRSF003095">
    <property type="entry name" value="Trigger_factor"/>
    <property type="match status" value="1"/>
</dbReference>
<comment type="subcellular location">
    <subcellularLocation>
        <location evidence="11">Cytoplasm</location>
    </subcellularLocation>
    <text evidence="11">About half TF is bound to the ribosome near the polypeptide exit tunnel while the other half is free in the cytoplasm.</text>
</comment>